<sequence>MNKKTKLPKLTVIEFPETGWISNFWIRDQNVFFTDSTLNKKQNFLLSMEFKVLLENLKNKNTWDRKFITHPSPLLSNPIEISKTELKIEQIVSEYIFNLDENNNPILNDAEYLYLGKKDNFKFYKNLKLKKTFFWNEKAFIEYKFNIRKMINVGDETILLTEDNQIIYQDMVVYSSPQNLMIANFDNKAFLISEEATTELFYLNLDDLDRKNVIWKGVFFFRLDCFNKQLIIGKPLKLNDQINYHLPLKFIY</sequence>
<dbReference type="AlphaFoldDB" id="A0A2S0NL51"/>
<protein>
    <submittedName>
        <fullName evidence="1">Uncharacterized protein</fullName>
    </submittedName>
</protein>
<gene>
    <name evidence="1" type="ORF">C5T88_04135</name>
</gene>
<evidence type="ECO:0000313" key="1">
    <source>
        <dbReference type="EMBL" id="AVP49734.1"/>
    </source>
</evidence>
<dbReference type="RefSeq" id="WP_303662273.1">
    <property type="nucleotide sequence ID" value="NZ_CP027019.1"/>
</dbReference>
<name>A0A2S0NL51_9MOLU</name>
<reference evidence="2" key="1">
    <citation type="submission" date="2018-02" db="EMBL/GenBank/DDBJ databases">
        <title>Firefly genomes illuminate parallel origins of bioluminescence in beetles.</title>
        <authorList>
            <person name="Fallon T.R."/>
            <person name="Lower S.E.S."/>
            <person name="Behringer M."/>
            <person name="Weng J.-K."/>
        </authorList>
    </citation>
    <scope>NUCLEOTIDE SEQUENCE [LARGE SCALE GENOMIC DNA]</scope>
</reference>
<organism evidence="1 2">
    <name type="scientific">Williamsoniiplasma luminosum</name>
    <dbReference type="NCBI Taxonomy" id="214888"/>
    <lineage>
        <taxon>Bacteria</taxon>
        <taxon>Bacillati</taxon>
        <taxon>Mycoplasmatota</taxon>
        <taxon>Mollicutes</taxon>
        <taxon>Entomoplasmatales</taxon>
        <taxon>Williamsoniiplasma</taxon>
    </lineage>
</organism>
<evidence type="ECO:0000313" key="2">
    <source>
        <dbReference type="Proteomes" id="UP000239250"/>
    </source>
</evidence>
<dbReference type="Proteomes" id="UP000239250">
    <property type="component" value="Chromosome"/>
</dbReference>
<proteinExistence type="predicted"/>
<dbReference type="EMBL" id="CP027019">
    <property type="protein sequence ID" value="AVP49734.1"/>
    <property type="molecule type" value="Genomic_DNA"/>
</dbReference>
<accession>A0A2S0NL51</accession>